<keyword evidence="8" id="KW-1185">Reference proteome</keyword>
<evidence type="ECO:0000256" key="4">
    <source>
        <dbReference type="ARBA" id="ARBA00023136"/>
    </source>
</evidence>
<evidence type="ECO:0000259" key="6">
    <source>
        <dbReference type="PROSITE" id="PS51384"/>
    </source>
</evidence>
<gene>
    <name evidence="7" type="ORF">C1H70_16705</name>
</gene>
<dbReference type="InterPro" id="IPR039261">
    <property type="entry name" value="FNR_nucleotide-bd"/>
</dbReference>
<feature type="transmembrane region" description="Helical" evidence="5">
    <location>
        <begin position="167"/>
        <end position="185"/>
    </location>
</feature>
<evidence type="ECO:0000313" key="8">
    <source>
        <dbReference type="Proteomes" id="UP000235547"/>
    </source>
</evidence>
<dbReference type="InterPro" id="IPR017938">
    <property type="entry name" value="Riboflavin_synthase-like_b-brl"/>
</dbReference>
<feature type="transmembrane region" description="Helical" evidence="5">
    <location>
        <begin position="54"/>
        <end position="73"/>
    </location>
</feature>
<proteinExistence type="predicted"/>
<organism evidence="7 8">
    <name type="scientific">Halomonas urumqiensis</name>
    <dbReference type="NCBI Taxonomy" id="1684789"/>
    <lineage>
        <taxon>Bacteria</taxon>
        <taxon>Pseudomonadati</taxon>
        <taxon>Pseudomonadota</taxon>
        <taxon>Gammaproteobacteria</taxon>
        <taxon>Oceanospirillales</taxon>
        <taxon>Halomonadaceae</taxon>
        <taxon>Halomonas</taxon>
    </lineage>
</organism>
<feature type="transmembrane region" description="Helical" evidence="5">
    <location>
        <begin position="24"/>
        <end position="42"/>
    </location>
</feature>
<dbReference type="GO" id="GO:0016020">
    <property type="term" value="C:membrane"/>
    <property type="evidence" value="ECO:0007669"/>
    <property type="project" value="UniProtKB-SubCell"/>
</dbReference>
<evidence type="ECO:0000256" key="3">
    <source>
        <dbReference type="ARBA" id="ARBA00022989"/>
    </source>
</evidence>
<dbReference type="SFLD" id="SFLDS00052">
    <property type="entry name" value="Ferric_Reductase_Domain"/>
    <property type="match status" value="1"/>
</dbReference>
<evidence type="ECO:0000256" key="2">
    <source>
        <dbReference type="ARBA" id="ARBA00022692"/>
    </source>
</evidence>
<dbReference type="Pfam" id="PF01794">
    <property type="entry name" value="Ferric_reduct"/>
    <property type="match status" value="1"/>
</dbReference>
<dbReference type="EMBL" id="PNRG01000033">
    <property type="protein sequence ID" value="PMR78390.1"/>
    <property type="molecule type" value="Genomic_DNA"/>
</dbReference>
<evidence type="ECO:0000256" key="5">
    <source>
        <dbReference type="SAM" id="Phobius"/>
    </source>
</evidence>
<dbReference type="SUPFAM" id="SSF63380">
    <property type="entry name" value="Riboflavin synthase domain-like"/>
    <property type="match status" value="1"/>
</dbReference>
<feature type="domain" description="FAD-binding FR-type" evidence="6">
    <location>
        <begin position="222"/>
        <end position="323"/>
    </location>
</feature>
<feature type="transmembrane region" description="Helical" evidence="5">
    <location>
        <begin position="472"/>
        <end position="489"/>
    </location>
</feature>
<protein>
    <submittedName>
        <fullName evidence="7">Iron reductase</fullName>
    </submittedName>
</protein>
<dbReference type="OrthoDB" id="9796486at2"/>
<evidence type="ECO:0000313" key="7">
    <source>
        <dbReference type="EMBL" id="PMR78390.1"/>
    </source>
</evidence>
<feature type="transmembrane region" description="Helical" evidence="5">
    <location>
        <begin position="197"/>
        <end position="217"/>
    </location>
</feature>
<comment type="subcellular location">
    <subcellularLocation>
        <location evidence="1">Membrane</location>
        <topology evidence="1">Multi-pass membrane protein</topology>
    </subcellularLocation>
</comment>
<dbReference type="Gene3D" id="2.40.30.10">
    <property type="entry name" value="Translation factors"/>
    <property type="match status" value="1"/>
</dbReference>
<dbReference type="InterPro" id="IPR013112">
    <property type="entry name" value="FAD-bd_8"/>
</dbReference>
<dbReference type="Proteomes" id="UP000235547">
    <property type="component" value="Unassembled WGS sequence"/>
</dbReference>
<comment type="caution">
    <text evidence="7">The sequence shown here is derived from an EMBL/GenBank/DDBJ whole genome shotgun (WGS) entry which is preliminary data.</text>
</comment>
<dbReference type="PANTHER" id="PTHR47354:SF5">
    <property type="entry name" value="PROTEIN RFBI"/>
    <property type="match status" value="1"/>
</dbReference>
<dbReference type="InterPro" id="IPR050415">
    <property type="entry name" value="MRET"/>
</dbReference>
<name>A0A2N7UD91_9GAMM</name>
<keyword evidence="2 5" id="KW-0812">Transmembrane</keyword>
<dbReference type="RefSeq" id="WP_102589452.1">
    <property type="nucleotide sequence ID" value="NZ_BNAE01000001.1"/>
</dbReference>
<sequence>MTSPDDSSTHDATTRHTIRLPGPALAMCYLGVVMLPLAVALFGHAAPSDRWERAAAALGMVAVIAMAVQFVTSGRFNIVSRHLGIDRVMAFHKIAAWWLLVAVVLHPLIYVLPTWLEAPALGRERLAFYLSSPHYRSGVVAWAAFALLLITSLLRERLPWRYETWRITHLPLGFVALMGSVHHALTAGRFTAASGLPPLWLATGAAVAVVVGVLYGWRWLKLHRRPWTLARVSPIAERMWELHLEPAPGTPPLVYSAGQFVWLTVGRRRFPLFDHPFSLSDSPQDPGVKLIIKEAGDFTSKVGALVPGTPVGVDGPFGEFVLEGTDAEAVILIAGGVGIAPIMGLLRDMVAKGERRPVRLVYAVGDPANFACLDEIDAARARLDLHVLLLSETPAPGYGGEIGLLDRDRLPSLLEGLDPVQSVVLMCGPGGMVTAVSDALLDAGMPMHRIIYERFDYAAGPSRLDRRRTRRLAAIGGGLAVGVAMFALATS</sequence>
<dbReference type="PROSITE" id="PS51384">
    <property type="entry name" value="FAD_FR"/>
    <property type="match status" value="1"/>
</dbReference>
<dbReference type="InterPro" id="IPR013130">
    <property type="entry name" value="Fe3_Rdtase_TM_dom"/>
</dbReference>
<dbReference type="PANTHER" id="PTHR47354">
    <property type="entry name" value="NADH OXIDOREDUCTASE HCR"/>
    <property type="match status" value="1"/>
</dbReference>
<keyword evidence="4 5" id="KW-0472">Membrane</keyword>
<evidence type="ECO:0000256" key="1">
    <source>
        <dbReference type="ARBA" id="ARBA00004141"/>
    </source>
</evidence>
<dbReference type="PRINTS" id="PR00410">
    <property type="entry name" value="PHEHYDRXLASE"/>
</dbReference>
<dbReference type="Gene3D" id="3.40.50.80">
    <property type="entry name" value="Nucleotide-binding domain of ferredoxin-NADP reductase (FNR) module"/>
    <property type="match status" value="1"/>
</dbReference>
<dbReference type="AlphaFoldDB" id="A0A2N7UD91"/>
<dbReference type="InterPro" id="IPR001433">
    <property type="entry name" value="OxRdtase_FAD/NAD-bd"/>
</dbReference>
<feature type="transmembrane region" description="Helical" evidence="5">
    <location>
        <begin position="135"/>
        <end position="155"/>
    </location>
</feature>
<dbReference type="Pfam" id="PF08022">
    <property type="entry name" value="FAD_binding_8"/>
    <property type="match status" value="1"/>
</dbReference>
<keyword evidence="3 5" id="KW-1133">Transmembrane helix</keyword>
<reference evidence="7 8" key="1">
    <citation type="submission" date="2018-01" db="EMBL/GenBank/DDBJ databases">
        <title>Halomonas endophytica sp. nov., isolated from storage liquid in the stems of Populus euphratica.</title>
        <authorList>
            <person name="Chen C."/>
        </authorList>
    </citation>
    <scope>NUCLEOTIDE SEQUENCE [LARGE SCALE GENOMIC DNA]</scope>
    <source>
        <strain evidence="7 8">BZ-SZ-XJ27</strain>
    </source>
</reference>
<dbReference type="SUPFAM" id="SSF52343">
    <property type="entry name" value="Ferredoxin reductase-like, C-terminal NADP-linked domain"/>
    <property type="match status" value="1"/>
</dbReference>
<dbReference type="Pfam" id="PF00175">
    <property type="entry name" value="NAD_binding_1"/>
    <property type="match status" value="1"/>
</dbReference>
<dbReference type="GO" id="GO:0016491">
    <property type="term" value="F:oxidoreductase activity"/>
    <property type="evidence" value="ECO:0007669"/>
    <property type="project" value="InterPro"/>
</dbReference>
<dbReference type="SFLD" id="SFLDG01168">
    <property type="entry name" value="Ferric_reductase_subgroup_(FRE"/>
    <property type="match status" value="1"/>
</dbReference>
<feature type="transmembrane region" description="Helical" evidence="5">
    <location>
        <begin position="94"/>
        <end position="115"/>
    </location>
</feature>
<dbReference type="InterPro" id="IPR017927">
    <property type="entry name" value="FAD-bd_FR_type"/>
</dbReference>
<accession>A0A2N7UD91</accession>